<feature type="transmembrane region" description="Helical" evidence="20">
    <location>
        <begin position="276"/>
        <end position="296"/>
    </location>
</feature>
<dbReference type="GO" id="GO:0006915">
    <property type="term" value="P:apoptotic process"/>
    <property type="evidence" value="ECO:0007669"/>
    <property type="project" value="UniProtKB-KW"/>
</dbReference>
<dbReference type="Pfam" id="PF23632">
    <property type="entry name" value="SAP_RNF34_RFFL"/>
    <property type="match status" value="1"/>
</dbReference>
<feature type="compositionally biased region" description="Low complexity" evidence="19">
    <location>
        <begin position="463"/>
        <end position="478"/>
    </location>
</feature>
<reference evidence="22" key="1">
    <citation type="submission" date="2019-10" db="EMBL/GenBank/DDBJ databases">
        <title>The sequence and de novo assembly of the wild yak genome.</title>
        <authorList>
            <person name="Liu Y."/>
        </authorList>
    </citation>
    <scope>NUCLEOTIDE SEQUENCE [LARGE SCALE GENOMIC DNA]</scope>
    <source>
        <strain evidence="22">WY2019</strain>
    </source>
</reference>
<dbReference type="PANTHER" id="PTHR14879">
    <property type="entry name" value="CASPASE REGULATOR, RING FINGER DOMAIN-CONTAINING"/>
    <property type="match status" value="1"/>
</dbReference>
<evidence type="ECO:0000256" key="6">
    <source>
        <dbReference type="ARBA" id="ARBA00022475"/>
    </source>
</evidence>
<dbReference type="EC" id="2.3.2.27" evidence="5"/>
<evidence type="ECO:0000256" key="10">
    <source>
        <dbReference type="ARBA" id="ARBA00022703"/>
    </source>
</evidence>
<feature type="transmembrane region" description="Helical" evidence="20">
    <location>
        <begin position="243"/>
        <end position="264"/>
    </location>
</feature>
<dbReference type="GO" id="GO:0043161">
    <property type="term" value="P:proteasome-mediated ubiquitin-dependent protein catabolic process"/>
    <property type="evidence" value="ECO:0007669"/>
    <property type="project" value="TreeGrafter"/>
</dbReference>
<feature type="compositionally biased region" description="Acidic residues" evidence="19">
    <location>
        <begin position="499"/>
        <end position="509"/>
    </location>
</feature>
<dbReference type="InterPro" id="IPR049320">
    <property type="entry name" value="CARP1_2_FYVE"/>
</dbReference>
<comment type="catalytic activity">
    <reaction evidence="1">
        <text>S-ubiquitinyl-[E2 ubiquitin-conjugating enzyme]-L-cysteine + [acceptor protein]-L-lysine = [E2 ubiquitin-conjugating enzyme]-L-cysteine + N(6)-ubiquitinyl-[acceptor protein]-L-lysine.</text>
        <dbReference type="EC" id="2.3.2.27"/>
    </reaction>
</comment>
<keyword evidence="10" id="KW-0053">Apoptosis</keyword>
<dbReference type="InterPro" id="IPR001841">
    <property type="entry name" value="Znf_RING"/>
</dbReference>
<evidence type="ECO:0000256" key="8">
    <source>
        <dbReference type="ARBA" id="ARBA00022553"/>
    </source>
</evidence>
<dbReference type="InterPro" id="IPR051728">
    <property type="entry name" value="RING-FYVE_E3_ubiquitin-ligase"/>
</dbReference>
<evidence type="ECO:0000259" key="21">
    <source>
        <dbReference type="PROSITE" id="PS50089"/>
    </source>
</evidence>
<evidence type="ECO:0000256" key="5">
    <source>
        <dbReference type="ARBA" id="ARBA00012483"/>
    </source>
</evidence>
<dbReference type="GO" id="GO:0005886">
    <property type="term" value="C:plasma membrane"/>
    <property type="evidence" value="ECO:0007669"/>
    <property type="project" value="UniProtKB-SubCell"/>
</dbReference>
<dbReference type="GO" id="GO:0070936">
    <property type="term" value="P:protein K48-linked ubiquitination"/>
    <property type="evidence" value="ECO:0007669"/>
    <property type="project" value="TreeGrafter"/>
</dbReference>
<dbReference type="FunFam" id="3.30.40.10:FF:000110">
    <property type="entry name" value="E3 ubiquitin-protein ligase RNF34 isoform X1"/>
    <property type="match status" value="1"/>
</dbReference>
<evidence type="ECO:0000313" key="23">
    <source>
        <dbReference type="Proteomes" id="UP000322234"/>
    </source>
</evidence>
<keyword evidence="16" id="KW-0832">Ubl conjugation</keyword>
<dbReference type="PROSITE" id="PS50089">
    <property type="entry name" value="ZF_RING_2"/>
    <property type="match status" value="1"/>
</dbReference>
<dbReference type="InterPro" id="IPR055111">
    <property type="entry name" value="RNF34_RFFL_HeH"/>
</dbReference>
<comment type="pathway">
    <text evidence="4">Protein modification; protein ubiquitination.</text>
</comment>
<keyword evidence="7" id="KW-0963">Cytoplasm</keyword>
<dbReference type="PANTHER" id="PTHR14879:SF2">
    <property type="entry name" value="E3 UBIQUITIN-PROTEIN LIGASE RIFIFYLIN"/>
    <property type="match status" value="1"/>
</dbReference>
<evidence type="ECO:0000256" key="15">
    <source>
        <dbReference type="ARBA" id="ARBA00022833"/>
    </source>
</evidence>
<keyword evidence="14" id="KW-0833">Ubl conjugation pathway</keyword>
<dbReference type="Gene3D" id="3.30.40.10">
    <property type="entry name" value="Zinc/RING finger domain, C3HC4 (zinc finger)"/>
    <property type="match status" value="1"/>
</dbReference>
<name>A0A6B0R2X2_9CETA</name>
<dbReference type="InterPro" id="IPR013083">
    <property type="entry name" value="Znf_RING/FYVE/PHD"/>
</dbReference>
<dbReference type="CDD" id="cd15770">
    <property type="entry name" value="FYVE_CARP2"/>
    <property type="match status" value="1"/>
</dbReference>
<evidence type="ECO:0000256" key="12">
    <source>
        <dbReference type="ARBA" id="ARBA00022737"/>
    </source>
</evidence>
<keyword evidence="9" id="KW-0808">Transferase</keyword>
<keyword evidence="20" id="KW-1133">Transmembrane helix</keyword>
<evidence type="ECO:0000256" key="9">
    <source>
        <dbReference type="ARBA" id="ARBA00022679"/>
    </source>
</evidence>
<organism evidence="22 23">
    <name type="scientific">Bos mutus</name>
    <name type="common">wild yak</name>
    <dbReference type="NCBI Taxonomy" id="72004"/>
    <lineage>
        <taxon>Eukaryota</taxon>
        <taxon>Metazoa</taxon>
        <taxon>Chordata</taxon>
        <taxon>Craniata</taxon>
        <taxon>Vertebrata</taxon>
        <taxon>Euteleostomi</taxon>
        <taxon>Mammalia</taxon>
        <taxon>Eutheria</taxon>
        <taxon>Laurasiatheria</taxon>
        <taxon>Artiodactyla</taxon>
        <taxon>Ruminantia</taxon>
        <taxon>Pecora</taxon>
        <taxon>Bovidae</taxon>
        <taxon>Bovinae</taxon>
        <taxon>Bos</taxon>
    </lineage>
</organism>
<evidence type="ECO:0000256" key="20">
    <source>
        <dbReference type="SAM" id="Phobius"/>
    </source>
</evidence>
<dbReference type="GO" id="GO:0008270">
    <property type="term" value="F:zinc ion binding"/>
    <property type="evidence" value="ECO:0007669"/>
    <property type="project" value="UniProtKB-KW"/>
</dbReference>
<evidence type="ECO:0000256" key="18">
    <source>
        <dbReference type="PROSITE-ProRule" id="PRU00175"/>
    </source>
</evidence>
<dbReference type="GO" id="GO:1902042">
    <property type="term" value="P:negative regulation of extrinsic apoptotic signaling pathway via death domain receptors"/>
    <property type="evidence" value="ECO:0007669"/>
    <property type="project" value="TreeGrafter"/>
</dbReference>
<keyword evidence="17 20" id="KW-0472">Membrane</keyword>
<evidence type="ECO:0000256" key="16">
    <source>
        <dbReference type="ARBA" id="ARBA00022843"/>
    </source>
</evidence>
<dbReference type="InterPro" id="IPR049322">
    <property type="entry name" value="CARP2_FYVE"/>
</dbReference>
<evidence type="ECO:0000256" key="13">
    <source>
        <dbReference type="ARBA" id="ARBA00022771"/>
    </source>
</evidence>
<dbReference type="Gene3D" id="1.10.720.140">
    <property type="match status" value="1"/>
</dbReference>
<evidence type="ECO:0000256" key="17">
    <source>
        <dbReference type="ARBA" id="ARBA00023136"/>
    </source>
</evidence>
<dbReference type="SUPFAM" id="SSF57850">
    <property type="entry name" value="RING/U-box"/>
    <property type="match status" value="1"/>
</dbReference>
<dbReference type="CDD" id="cd16707">
    <property type="entry name" value="RING-HC_CARP2"/>
    <property type="match status" value="1"/>
</dbReference>
<keyword evidence="15" id="KW-0862">Zinc</keyword>
<evidence type="ECO:0000256" key="4">
    <source>
        <dbReference type="ARBA" id="ARBA00004906"/>
    </source>
</evidence>
<feature type="region of interest" description="Disordered" evidence="19">
    <location>
        <begin position="450"/>
        <end position="514"/>
    </location>
</feature>
<dbReference type="EMBL" id="VBQZ03000021">
    <property type="protein sequence ID" value="MXQ84518.1"/>
    <property type="molecule type" value="Genomic_DNA"/>
</dbReference>
<dbReference type="Pfam" id="PF21272">
    <property type="entry name" value="FYVE_CARP1-2"/>
    <property type="match status" value="1"/>
</dbReference>
<dbReference type="FunFam" id="1.10.720.140:FF:000001">
    <property type="entry name" value="E3 ubiquitin-protein ligase RNF34 isoform X1"/>
    <property type="match status" value="1"/>
</dbReference>
<evidence type="ECO:0000313" key="22">
    <source>
        <dbReference type="EMBL" id="MXQ84518.1"/>
    </source>
</evidence>
<evidence type="ECO:0000256" key="11">
    <source>
        <dbReference type="ARBA" id="ARBA00022723"/>
    </source>
</evidence>
<protein>
    <recommendedName>
        <fullName evidence="5">RING-type E3 ubiquitin transferase</fullName>
        <ecNumber evidence="5">2.3.2.27</ecNumber>
    </recommendedName>
</protein>
<keyword evidence="8" id="KW-0597">Phosphoprotein</keyword>
<comment type="caution">
    <text evidence="22">The sequence shown here is derived from an EMBL/GenBank/DDBJ whole genome shotgun (WGS) entry which is preliminary data.</text>
</comment>
<dbReference type="SUPFAM" id="SSF57903">
    <property type="entry name" value="FYVE/PHD zinc finger"/>
    <property type="match status" value="1"/>
</dbReference>
<dbReference type="Pfam" id="PF22968">
    <property type="entry name" value="RNF34L-like_3rd"/>
    <property type="match status" value="1"/>
</dbReference>
<feature type="domain" description="RING-type" evidence="21">
    <location>
        <begin position="586"/>
        <end position="621"/>
    </location>
</feature>
<dbReference type="SMART" id="SM00184">
    <property type="entry name" value="RING"/>
    <property type="match status" value="2"/>
</dbReference>
<evidence type="ECO:0000256" key="7">
    <source>
        <dbReference type="ARBA" id="ARBA00022490"/>
    </source>
</evidence>
<proteinExistence type="predicted"/>
<evidence type="ECO:0000256" key="1">
    <source>
        <dbReference type="ARBA" id="ARBA00000900"/>
    </source>
</evidence>
<evidence type="ECO:0000256" key="3">
    <source>
        <dbReference type="ARBA" id="ARBA00004514"/>
    </source>
</evidence>
<dbReference type="InterPro" id="IPR057299">
    <property type="entry name" value="RNF34_RFFL_SAP"/>
</dbReference>
<evidence type="ECO:0000256" key="14">
    <source>
        <dbReference type="ARBA" id="ARBA00022786"/>
    </source>
</evidence>
<keyword evidence="23" id="KW-1185">Reference proteome</keyword>
<comment type="subcellular location">
    <subcellularLocation>
        <location evidence="2">Cell membrane</location>
        <topology evidence="2">Peripheral membrane protein</topology>
    </subcellularLocation>
    <subcellularLocation>
        <location evidence="3">Cytoplasm</location>
        <location evidence="3">Cytosol</location>
    </subcellularLocation>
</comment>
<dbReference type="GO" id="GO:0061630">
    <property type="term" value="F:ubiquitin protein ligase activity"/>
    <property type="evidence" value="ECO:0007669"/>
    <property type="project" value="UniProtKB-EC"/>
</dbReference>
<dbReference type="Proteomes" id="UP000322234">
    <property type="component" value="Unassembled WGS sequence"/>
</dbReference>
<keyword evidence="13 18" id="KW-0863">Zinc-finger</keyword>
<gene>
    <name evidence="22" type="ORF">E5288_WYG020829</name>
</gene>
<evidence type="ECO:0000256" key="2">
    <source>
        <dbReference type="ARBA" id="ARBA00004202"/>
    </source>
</evidence>
<feature type="compositionally biased region" description="Polar residues" evidence="19">
    <location>
        <begin position="451"/>
        <end position="462"/>
    </location>
</feature>
<dbReference type="GO" id="GO:0005829">
    <property type="term" value="C:cytosol"/>
    <property type="evidence" value="ECO:0007669"/>
    <property type="project" value="UniProtKB-SubCell"/>
</dbReference>
<dbReference type="AlphaFoldDB" id="A0A6B0R2X2"/>
<accession>A0A6B0R2X2</accession>
<keyword evidence="11" id="KW-0479">Metal-binding</keyword>
<dbReference type="InterPro" id="IPR011011">
    <property type="entry name" value="Znf_FYVE_PHD"/>
</dbReference>
<keyword evidence="20" id="KW-0812">Transmembrane</keyword>
<sequence length="633" mass="70183">MFRGLLTLSKLDHGLDPSAPAQSAVTPVDLEAADAPTAEAGAPRASRKKGPLVEIVFCSPEVTCMRSPVGKTERNGMEEDPLEDAPICKREVTSLSASWGNLQNFSNLAVLSPEAVFRMSEWRWVPVSSLAGEICLILSPLAVTVWEGVPHVVGQFSPSFVAPDSLQESYDQHGNQVCCQRLHSALLSSLTDSPFGAECRGRKEMRRFLRRTIQPVVSPESWAKQQPSNRGGMEVKNVSIFQALPFWFFNAVITASCNIFLLLFEDGLTIFLPLSGFWYFAVDLIMWATCCNWFCLDGQPEEASPPQGARTQAYSNPGYSSFPSPTGSEPSCKACGTHFASMARKQTCLDCKKNFCTSCSSQVGAGPRLCLLCQRFRATDFRREELMKMKVKDLRDYLSLHDISTDMCREKEELVFLVLGQQPVISQEGRTQAPPLGPDFPEQQAFLARPHTSTVPPTSPGLQSAPPGQAQGRQQANGHVSQDQEEPIYLERTARAPAEDETQSVDSEDSFVPGRRASLSDLTDLEDIEGLTVRQLKEILARNFVNYKGCCEKWELMERVTRLYKDQKGLQHLGGAVPSSLEENLCRICMDSPIDCVLLECGHMVTCTKCGKRMNECPICRQYVIRAVHVFRS</sequence>
<keyword evidence="12" id="KW-0677">Repeat</keyword>
<keyword evidence="6" id="KW-1003">Cell membrane</keyword>
<dbReference type="Pfam" id="PF13920">
    <property type="entry name" value="zf-C3HC4_3"/>
    <property type="match status" value="1"/>
</dbReference>
<evidence type="ECO:0000256" key="19">
    <source>
        <dbReference type="SAM" id="MobiDB-lite"/>
    </source>
</evidence>